<sequence>MLTTFNSTIKITLLSLLLSCICTTSYAEVTLPKLISNGMVLQREQAITLWGWGALDEQVEVQLNGKPVGTSTTAAGKWQIQLAPQPAGGPHTITIAGTNTIALNDIYFGDVWLTSGQSNMDLPMRRVKHTYPREVAEANLPQVRVFTVPSQYDFNQVHNDVSGGQWLAVNPDNIEQFSAVSYFFAKALHQAKHIPIGIINSSMGGTTAEGWLSEESLQAFPTHYQKAKLYQDKNYLAQLINSDKKAQVQWHNQLTQKDKGTAEELPWYAPEYKATNWHSMQVPGYWANHPSFKGVNTINGNVWFRKTLTLPNEAANEAGQIWLGTIVDADTVYINGHKIGNTGYQYPPRLYPINKNILQAGENTIVVKITSNYGKGGFILDKPYWLEVNNTRYDLKGEWQFKVGALSAPPPSSKFVSYTAPLGYYNAMLAPLLATQIKGVVWYQGESNVGRAEEYKSLMATLIKSWRAGFNQPELPFIVVQLANFLEAQAAPSESHWAELREAQRQIVNSTSHTALVVTIDVGEWNDIHPVRKKEVGLRAAVAARHIAYNETDLVHTGPQIRCFEQHKQSITLHFEPSSAALKAPHNVVHGIQIQMEVAPFHWVRGHIKGNTVEIDTKSTNAANNIKKVRYAWADNPSTANLFNSVGLPAAPFEITKHCEH</sequence>
<dbReference type="GO" id="GO:0001681">
    <property type="term" value="F:sialate O-acetylesterase activity"/>
    <property type="evidence" value="ECO:0007669"/>
    <property type="project" value="InterPro"/>
</dbReference>
<dbReference type="RefSeq" id="WP_303493991.1">
    <property type="nucleotide sequence ID" value="NZ_JAUOPB010000018.1"/>
</dbReference>
<dbReference type="InterPro" id="IPR036514">
    <property type="entry name" value="SGNH_hydro_sf"/>
</dbReference>
<dbReference type="InterPro" id="IPR005181">
    <property type="entry name" value="SASA"/>
</dbReference>
<accession>A0AAW7XA72</accession>
<evidence type="ECO:0000256" key="1">
    <source>
        <dbReference type="ARBA" id="ARBA00022801"/>
    </source>
</evidence>
<keyword evidence="2" id="KW-0732">Signal</keyword>
<feature type="domain" description="Sialate O-acetylesterase" evidence="3">
    <location>
        <begin position="110"/>
        <end position="222"/>
    </location>
</feature>
<evidence type="ECO:0000259" key="3">
    <source>
        <dbReference type="Pfam" id="PF03629"/>
    </source>
</evidence>
<dbReference type="SUPFAM" id="SSF49785">
    <property type="entry name" value="Galactose-binding domain-like"/>
    <property type="match status" value="1"/>
</dbReference>
<comment type="caution">
    <text evidence="4">The sequence shown here is derived from an EMBL/GenBank/DDBJ whole genome shotgun (WGS) entry which is preliminary data.</text>
</comment>
<evidence type="ECO:0000256" key="2">
    <source>
        <dbReference type="SAM" id="SignalP"/>
    </source>
</evidence>
<dbReference type="InterPro" id="IPR039329">
    <property type="entry name" value="SIAE"/>
</dbReference>
<dbReference type="Gene3D" id="2.60.120.260">
    <property type="entry name" value="Galactose-binding domain-like"/>
    <property type="match status" value="1"/>
</dbReference>
<dbReference type="Gene3D" id="3.40.50.1110">
    <property type="entry name" value="SGNH hydrolase"/>
    <property type="match status" value="1"/>
</dbReference>
<dbReference type="GO" id="GO:0005975">
    <property type="term" value="P:carbohydrate metabolic process"/>
    <property type="evidence" value="ECO:0007669"/>
    <property type="project" value="InterPro"/>
</dbReference>
<dbReference type="PANTHER" id="PTHR22901:SF0">
    <property type="entry name" value="SIALATE O-ACETYLESTERASE"/>
    <property type="match status" value="1"/>
</dbReference>
<dbReference type="Proteomes" id="UP001169760">
    <property type="component" value="Unassembled WGS sequence"/>
</dbReference>
<dbReference type="GO" id="GO:0004553">
    <property type="term" value="F:hydrolase activity, hydrolyzing O-glycosyl compounds"/>
    <property type="evidence" value="ECO:0007669"/>
    <property type="project" value="InterPro"/>
</dbReference>
<dbReference type="SUPFAM" id="SSF52266">
    <property type="entry name" value="SGNH hydrolase"/>
    <property type="match status" value="1"/>
</dbReference>
<dbReference type="Pfam" id="PF03629">
    <property type="entry name" value="SASA"/>
    <property type="match status" value="2"/>
</dbReference>
<feature type="chain" id="PRO_5043767962" evidence="2">
    <location>
        <begin position="28"/>
        <end position="661"/>
    </location>
</feature>
<evidence type="ECO:0000313" key="4">
    <source>
        <dbReference type="EMBL" id="MDO6424785.1"/>
    </source>
</evidence>
<name>A0AAW7XA72_9GAMM</name>
<dbReference type="PANTHER" id="PTHR22901">
    <property type="entry name" value="SIALATE O-ACETYLESTERASE"/>
    <property type="match status" value="1"/>
</dbReference>
<protein>
    <submittedName>
        <fullName evidence="4">Sialate O-acetylesterase</fullName>
    </submittedName>
</protein>
<dbReference type="EMBL" id="JAUOPB010000018">
    <property type="protein sequence ID" value="MDO6424785.1"/>
    <property type="molecule type" value="Genomic_DNA"/>
</dbReference>
<feature type="domain" description="Sialate O-acetylesterase" evidence="3">
    <location>
        <begin position="426"/>
        <end position="529"/>
    </location>
</feature>
<proteinExistence type="predicted"/>
<reference evidence="4" key="1">
    <citation type="submission" date="2023-07" db="EMBL/GenBank/DDBJ databases">
        <title>Genome content predicts the carbon catabolic preferences of heterotrophic bacteria.</title>
        <authorList>
            <person name="Gralka M."/>
        </authorList>
    </citation>
    <scope>NUCLEOTIDE SEQUENCE</scope>
    <source>
        <strain evidence="4">I3M17_2</strain>
    </source>
</reference>
<evidence type="ECO:0000313" key="5">
    <source>
        <dbReference type="Proteomes" id="UP001169760"/>
    </source>
</evidence>
<organism evidence="4 5">
    <name type="scientific">Saccharophagus degradans</name>
    <dbReference type="NCBI Taxonomy" id="86304"/>
    <lineage>
        <taxon>Bacteria</taxon>
        <taxon>Pseudomonadati</taxon>
        <taxon>Pseudomonadota</taxon>
        <taxon>Gammaproteobacteria</taxon>
        <taxon>Cellvibrionales</taxon>
        <taxon>Cellvibrionaceae</taxon>
        <taxon>Saccharophagus</taxon>
    </lineage>
</organism>
<dbReference type="AlphaFoldDB" id="A0AAW7XA72"/>
<dbReference type="InterPro" id="IPR008979">
    <property type="entry name" value="Galactose-bd-like_sf"/>
</dbReference>
<feature type="signal peptide" evidence="2">
    <location>
        <begin position="1"/>
        <end position="27"/>
    </location>
</feature>
<gene>
    <name evidence="4" type="ORF">Q4521_20005</name>
</gene>
<keyword evidence="1" id="KW-0378">Hydrolase</keyword>